<evidence type="ECO:0000313" key="1">
    <source>
        <dbReference type="EMBL" id="ADY51773.1"/>
    </source>
</evidence>
<proteinExistence type="predicted"/>
<keyword evidence="2" id="KW-1185">Reference proteome</keyword>
<organism evidence="1 2">
    <name type="scientific">Pseudopedobacter saltans (strain ATCC 51119 / DSM 12145 / JCM 21818 / CCUG 39354 / LMG 10337 / NBRC 100064 / NCIMB 13643)</name>
    <name type="common">Pedobacter saltans</name>
    <dbReference type="NCBI Taxonomy" id="762903"/>
    <lineage>
        <taxon>Bacteria</taxon>
        <taxon>Pseudomonadati</taxon>
        <taxon>Bacteroidota</taxon>
        <taxon>Sphingobacteriia</taxon>
        <taxon>Sphingobacteriales</taxon>
        <taxon>Sphingobacteriaceae</taxon>
        <taxon>Pseudopedobacter</taxon>
    </lineage>
</organism>
<dbReference type="HOGENOM" id="CLU_135650_2_0_10"/>
<dbReference type="eggNOG" id="COG2827">
    <property type="taxonomic scope" value="Bacteria"/>
</dbReference>
<reference evidence="2" key="2">
    <citation type="submission" date="2011-02" db="EMBL/GenBank/DDBJ databases">
        <title>The complete genome of Pedobacter saltans DSM 12145.</title>
        <authorList>
            <consortium name="US DOE Joint Genome Institute (JGI-PGF)"/>
            <person name="Lucas S."/>
            <person name="Copeland A."/>
            <person name="Lapidus A."/>
            <person name="Bruce D."/>
            <person name="Goodwin L."/>
            <person name="Pitluck S."/>
            <person name="Kyrpides N."/>
            <person name="Mavromatis K."/>
            <person name="Pagani I."/>
            <person name="Ivanova N."/>
            <person name="Ovchinnikova G."/>
            <person name="Lu M."/>
            <person name="Detter J.C."/>
            <person name="Han C."/>
            <person name="Land M."/>
            <person name="Hauser L."/>
            <person name="Markowitz V."/>
            <person name="Cheng J.-F."/>
            <person name="Hugenholtz P."/>
            <person name="Woyke T."/>
            <person name="Wu D."/>
            <person name="Tindall B."/>
            <person name="Pomrenke H.G."/>
            <person name="Brambilla E."/>
            <person name="Klenk H.-P."/>
            <person name="Eisen J.A."/>
        </authorList>
    </citation>
    <scope>NUCLEOTIDE SEQUENCE [LARGE SCALE GENOMIC DNA]</scope>
    <source>
        <strain evidence="2">ATCC 51119 / DSM 12145 / JCM 21818 / LMG 10337 / NBRC 100064 / NCIMB 13643</strain>
    </source>
</reference>
<protein>
    <recommendedName>
        <fullName evidence="3">Nuclease</fullName>
    </recommendedName>
</protein>
<dbReference type="STRING" id="762903.Pedsa_1205"/>
<sequence length="114" mass="13364">MKNIVFIVTDANRKTLHVGMSSDLIKTMDFYAKIPNLLFHTDQKLTSLVYFEEFNSEITANKRFSALSKYTRAQKEKLIRDVNNNWLDLTLAVRYERNLQRNIPTINPIFSYAS</sequence>
<accession>F0SD16</accession>
<dbReference type="Gene3D" id="3.40.1440.10">
    <property type="entry name" value="GIY-YIG endonuclease"/>
    <property type="match status" value="1"/>
</dbReference>
<dbReference type="SUPFAM" id="SSF82771">
    <property type="entry name" value="GIY-YIG endonuclease"/>
    <property type="match status" value="1"/>
</dbReference>
<evidence type="ECO:0008006" key="3">
    <source>
        <dbReference type="Google" id="ProtNLM"/>
    </source>
</evidence>
<name>F0SD16_PSESL</name>
<gene>
    <name evidence="1" type="ordered locus">Pedsa_1205</name>
</gene>
<dbReference type="RefSeq" id="WP_013632272.1">
    <property type="nucleotide sequence ID" value="NC_015177.1"/>
</dbReference>
<evidence type="ECO:0000313" key="2">
    <source>
        <dbReference type="Proteomes" id="UP000000310"/>
    </source>
</evidence>
<dbReference type="CDD" id="cd10448">
    <property type="entry name" value="GIY-YIG_unchar_3"/>
    <property type="match status" value="1"/>
</dbReference>
<dbReference type="InterPro" id="IPR035901">
    <property type="entry name" value="GIY-YIG_endonuc_sf"/>
</dbReference>
<reference evidence="1 2" key="1">
    <citation type="journal article" date="2011" name="Stand. Genomic Sci.">
        <title>Complete genome sequence of the gliding, heparinolytic Pedobacter saltans type strain (113).</title>
        <authorList>
            <person name="Liolios K."/>
            <person name="Sikorski J."/>
            <person name="Lu M."/>
            <person name="Nolan M."/>
            <person name="Lapidus A."/>
            <person name="Lucas S."/>
            <person name="Hammon N."/>
            <person name="Deshpande S."/>
            <person name="Cheng J.F."/>
            <person name="Tapia R."/>
            <person name="Han C."/>
            <person name="Goodwin L."/>
            <person name="Pitluck S."/>
            <person name="Huntemann M."/>
            <person name="Ivanova N."/>
            <person name="Pagani I."/>
            <person name="Mavromatis K."/>
            <person name="Ovchinikova G."/>
            <person name="Pati A."/>
            <person name="Chen A."/>
            <person name="Palaniappan K."/>
            <person name="Land M."/>
            <person name="Hauser L."/>
            <person name="Brambilla E.M."/>
            <person name="Kotsyurbenko O."/>
            <person name="Rohde M."/>
            <person name="Tindall B.J."/>
            <person name="Abt B."/>
            <person name="Goker M."/>
            <person name="Detter J.C."/>
            <person name="Woyke T."/>
            <person name="Bristow J."/>
            <person name="Eisen J.A."/>
            <person name="Markowitz V."/>
            <person name="Hugenholtz P."/>
            <person name="Klenk H.P."/>
            <person name="Kyrpides N.C."/>
        </authorList>
    </citation>
    <scope>NUCLEOTIDE SEQUENCE [LARGE SCALE GENOMIC DNA]</scope>
    <source>
        <strain evidence="2">ATCC 51119 / DSM 12145 / JCM 21818 / LMG 10337 / NBRC 100064 / NCIMB 13643</strain>
    </source>
</reference>
<dbReference type="OrthoDB" id="795217at2"/>
<dbReference type="EMBL" id="CP002545">
    <property type="protein sequence ID" value="ADY51773.1"/>
    <property type="molecule type" value="Genomic_DNA"/>
</dbReference>
<dbReference type="AlphaFoldDB" id="F0SD16"/>
<dbReference type="KEGG" id="psn:Pedsa_1205"/>
<dbReference type="Proteomes" id="UP000000310">
    <property type="component" value="Chromosome"/>
</dbReference>